<dbReference type="InParanoid" id="A0A2P5E6A4"/>
<organism evidence="2 3">
    <name type="scientific">Trema orientale</name>
    <name type="common">Charcoal tree</name>
    <name type="synonym">Celtis orientalis</name>
    <dbReference type="NCBI Taxonomy" id="63057"/>
    <lineage>
        <taxon>Eukaryota</taxon>
        <taxon>Viridiplantae</taxon>
        <taxon>Streptophyta</taxon>
        <taxon>Embryophyta</taxon>
        <taxon>Tracheophyta</taxon>
        <taxon>Spermatophyta</taxon>
        <taxon>Magnoliopsida</taxon>
        <taxon>eudicotyledons</taxon>
        <taxon>Gunneridae</taxon>
        <taxon>Pentapetalae</taxon>
        <taxon>rosids</taxon>
        <taxon>fabids</taxon>
        <taxon>Rosales</taxon>
        <taxon>Cannabaceae</taxon>
        <taxon>Trema</taxon>
    </lineage>
</organism>
<protein>
    <submittedName>
        <fullName evidence="2">Uncharacterized protein</fullName>
    </submittedName>
</protein>
<dbReference type="EMBL" id="JXTC01000225">
    <property type="protein sequence ID" value="PON81079.1"/>
    <property type="molecule type" value="Genomic_DNA"/>
</dbReference>
<proteinExistence type="predicted"/>
<reference evidence="3" key="1">
    <citation type="submission" date="2016-06" db="EMBL/GenBank/DDBJ databases">
        <title>Parallel loss of symbiosis genes in relatives of nitrogen-fixing non-legume Parasponia.</title>
        <authorList>
            <person name="Van Velzen R."/>
            <person name="Holmer R."/>
            <person name="Bu F."/>
            <person name="Rutten L."/>
            <person name="Van Zeijl A."/>
            <person name="Liu W."/>
            <person name="Santuari L."/>
            <person name="Cao Q."/>
            <person name="Sharma T."/>
            <person name="Shen D."/>
            <person name="Roswanjaya Y."/>
            <person name="Wardhani T."/>
            <person name="Kalhor M.S."/>
            <person name="Jansen J."/>
            <person name="Van den Hoogen J."/>
            <person name="Gungor B."/>
            <person name="Hartog M."/>
            <person name="Hontelez J."/>
            <person name="Verver J."/>
            <person name="Yang W.-C."/>
            <person name="Schijlen E."/>
            <person name="Repin R."/>
            <person name="Schilthuizen M."/>
            <person name="Schranz E."/>
            <person name="Heidstra R."/>
            <person name="Miyata K."/>
            <person name="Fedorova E."/>
            <person name="Kohlen W."/>
            <person name="Bisseling T."/>
            <person name="Smit S."/>
            <person name="Geurts R."/>
        </authorList>
    </citation>
    <scope>NUCLEOTIDE SEQUENCE [LARGE SCALE GENOMIC DNA]</scope>
    <source>
        <strain evidence="3">cv. RG33-2</strain>
    </source>
</reference>
<accession>A0A2P5E6A4</accession>
<keyword evidence="3" id="KW-1185">Reference proteome</keyword>
<evidence type="ECO:0000256" key="1">
    <source>
        <dbReference type="SAM" id="MobiDB-lite"/>
    </source>
</evidence>
<evidence type="ECO:0000313" key="2">
    <source>
        <dbReference type="EMBL" id="PON81079.1"/>
    </source>
</evidence>
<feature type="region of interest" description="Disordered" evidence="1">
    <location>
        <begin position="40"/>
        <end position="66"/>
    </location>
</feature>
<gene>
    <name evidence="2" type="ORF">TorRG33x02_231100</name>
</gene>
<name>A0A2P5E6A4_TREOI</name>
<sequence>MISTRHHSPLVNLLRGLDGTSDKSGGDEIYYIMAVILDDSGGESKGDKVADDGNGEDEAALANPIF</sequence>
<evidence type="ECO:0000313" key="3">
    <source>
        <dbReference type="Proteomes" id="UP000237000"/>
    </source>
</evidence>
<dbReference type="AlphaFoldDB" id="A0A2P5E6A4"/>
<comment type="caution">
    <text evidence="2">The sequence shown here is derived from an EMBL/GenBank/DDBJ whole genome shotgun (WGS) entry which is preliminary data.</text>
</comment>
<feature type="compositionally biased region" description="Basic and acidic residues" evidence="1">
    <location>
        <begin position="42"/>
        <end position="51"/>
    </location>
</feature>
<dbReference type="Proteomes" id="UP000237000">
    <property type="component" value="Unassembled WGS sequence"/>
</dbReference>